<keyword evidence="2" id="KW-1185">Reference proteome</keyword>
<dbReference type="EMBL" id="MNCJ02000329">
    <property type="protein sequence ID" value="KAF5769652.1"/>
    <property type="molecule type" value="Genomic_DNA"/>
</dbReference>
<sequence>MICCTVSTSSIVSPSKQREGINISSKTACPSCKPILFSKSSLHATVVSRYLAARSSIERKLIDIAVFSLGKRPTIVSNTTRFSCFCFGSRFLLDFPKISCLFKRDIYKIRC</sequence>
<gene>
    <name evidence="1" type="ORF">HanXRQr2_Chr14g0650751</name>
</gene>
<reference evidence="1" key="2">
    <citation type="submission" date="2020-06" db="EMBL/GenBank/DDBJ databases">
        <title>Helianthus annuus Genome sequencing and assembly Release 2.</title>
        <authorList>
            <person name="Gouzy J."/>
            <person name="Langlade N."/>
            <person name="Munos S."/>
        </authorList>
    </citation>
    <scope>NUCLEOTIDE SEQUENCE</scope>
    <source>
        <tissue evidence="1">Leaves</tissue>
    </source>
</reference>
<reference evidence="1" key="1">
    <citation type="journal article" date="2017" name="Nature">
        <title>The sunflower genome provides insights into oil metabolism, flowering and Asterid evolution.</title>
        <authorList>
            <person name="Badouin H."/>
            <person name="Gouzy J."/>
            <person name="Grassa C.J."/>
            <person name="Murat F."/>
            <person name="Staton S.E."/>
            <person name="Cottret L."/>
            <person name="Lelandais-Briere C."/>
            <person name="Owens G.L."/>
            <person name="Carrere S."/>
            <person name="Mayjonade B."/>
            <person name="Legrand L."/>
            <person name="Gill N."/>
            <person name="Kane N.C."/>
            <person name="Bowers J.E."/>
            <person name="Hubner S."/>
            <person name="Bellec A."/>
            <person name="Berard A."/>
            <person name="Berges H."/>
            <person name="Blanchet N."/>
            <person name="Boniface M.C."/>
            <person name="Brunel D."/>
            <person name="Catrice O."/>
            <person name="Chaidir N."/>
            <person name="Claudel C."/>
            <person name="Donnadieu C."/>
            <person name="Faraut T."/>
            <person name="Fievet G."/>
            <person name="Helmstetter N."/>
            <person name="King M."/>
            <person name="Knapp S.J."/>
            <person name="Lai Z."/>
            <person name="Le Paslier M.C."/>
            <person name="Lippi Y."/>
            <person name="Lorenzon L."/>
            <person name="Mandel J.R."/>
            <person name="Marage G."/>
            <person name="Marchand G."/>
            <person name="Marquand E."/>
            <person name="Bret-Mestries E."/>
            <person name="Morien E."/>
            <person name="Nambeesan S."/>
            <person name="Nguyen T."/>
            <person name="Pegot-Espagnet P."/>
            <person name="Pouilly N."/>
            <person name="Raftis F."/>
            <person name="Sallet E."/>
            <person name="Schiex T."/>
            <person name="Thomas J."/>
            <person name="Vandecasteele C."/>
            <person name="Vares D."/>
            <person name="Vear F."/>
            <person name="Vautrin S."/>
            <person name="Crespi M."/>
            <person name="Mangin B."/>
            <person name="Burke J.M."/>
            <person name="Salse J."/>
            <person name="Munos S."/>
            <person name="Vincourt P."/>
            <person name="Rieseberg L.H."/>
            <person name="Langlade N.B."/>
        </authorList>
    </citation>
    <scope>NUCLEOTIDE SEQUENCE</scope>
    <source>
        <tissue evidence="1">Leaves</tissue>
    </source>
</reference>
<accession>A0A9K3EAM3</accession>
<evidence type="ECO:0000313" key="1">
    <source>
        <dbReference type="EMBL" id="KAF5769652.1"/>
    </source>
</evidence>
<dbReference type="AlphaFoldDB" id="A0A9K3EAM3"/>
<name>A0A9K3EAM3_HELAN</name>
<comment type="caution">
    <text evidence="1">The sequence shown here is derived from an EMBL/GenBank/DDBJ whole genome shotgun (WGS) entry which is preliminary data.</text>
</comment>
<protein>
    <submittedName>
        <fullName evidence="1">Uncharacterized protein</fullName>
    </submittedName>
</protein>
<proteinExistence type="predicted"/>
<dbReference type="Gramene" id="mRNA:HanXRQr2_Chr14g0650751">
    <property type="protein sequence ID" value="CDS:HanXRQr2_Chr14g0650751.1"/>
    <property type="gene ID" value="HanXRQr2_Chr14g0650751"/>
</dbReference>
<organism evidence="1 2">
    <name type="scientific">Helianthus annuus</name>
    <name type="common">Common sunflower</name>
    <dbReference type="NCBI Taxonomy" id="4232"/>
    <lineage>
        <taxon>Eukaryota</taxon>
        <taxon>Viridiplantae</taxon>
        <taxon>Streptophyta</taxon>
        <taxon>Embryophyta</taxon>
        <taxon>Tracheophyta</taxon>
        <taxon>Spermatophyta</taxon>
        <taxon>Magnoliopsida</taxon>
        <taxon>eudicotyledons</taxon>
        <taxon>Gunneridae</taxon>
        <taxon>Pentapetalae</taxon>
        <taxon>asterids</taxon>
        <taxon>campanulids</taxon>
        <taxon>Asterales</taxon>
        <taxon>Asteraceae</taxon>
        <taxon>Asteroideae</taxon>
        <taxon>Heliantheae alliance</taxon>
        <taxon>Heliantheae</taxon>
        <taxon>Helianthus</taxon>
    </lineage>
</organism>
<dbReference type="Proteomes" id="UP000215914">
    <property type="component" value="Unassembled WGS sequence"/>
</dbReference>
<evidence type="ECO:0000313" key="2">
    <source>
        <dbReference type="Proteomes" id="UP000215914"/>
    </source>
</evidence>